<dbReference type="FunFam" id="3.30.200.20:FF:000205">
    <property type="entry name" value="Serine/threonine protein kinase"/>
    <property type="match status" value="1"/>
</dbReference>
<dbReference type="Gene3D" id="1.25.40.10">
    <property type="entry name" value="Tetratricopeptide repeat domain"/>
    <property type="match status" value="2"/>
</dbReference>
<dbReference type="OrthoDB" id="137117at2"/>
<evidence type="ECO:0000256" key="2">
    <source>
        <dbReference type="ARBA" id="ARBA00022527"/>
    </source>
</evidence>
<dbReference type="Gene3D" id="1.10.510.10">
    <property type="entry name" value="Transferase(Phosphotransferase) domain 1"/>
    <property type="match status" value="1"/>
</dbReference>
<dbReference type="SUPFAM" id="SSF48452">
    <property type="entry name" value="TPR-like"/>
    <property type="match status" value="1"/>
</dbReference>
<keyword evidence="2" id="KW-0723">Serine/threonine-protein kinase</keyword>
<dbReference type="InterPro" id="IPR011009">
    <property type="entry name" value="Kinase-like_dom_sf"/>
</dbReference>
<dbReference type="CDD" id="cd14014">
    <property type="entry name" value="STKc_PknB_like"/>
    <property type="match status" value="1"/>
</dbReference>
<dbReference type="GO" id="GO:0004674">
    <property type="term" value="F:protein serine/threonine kinase activity"/>
    <property type="evidence" value="ECO:0007669"/>
    <property type="project" value="UniProtKB-KW"/>
</dbReference>
<accession>A0A5N0UKX7</accession>
<dbReference type="PROSITE" id="PS50011">
    <property type="entry name" value="PROTEIN_KINASE_DOM"/>
    <property type="match status" value="1"/>
</dbReference>
<dbReference type="PANTHER" id="PTHR24363:SF0">
    <property type="entry name" value="SERINE_THREONINE KINASE LIKE DOMAIN CONTAINING 1"/>
    <property type="match status" value="1"/>
</dbReference>
<gene>
    <name evidence="11" type="ORF">FPZ12_042955</name>
</gene>
<evidence type="ECO:0000256" key="4">
    <source>
        <dbReference type="ARBA" id="ARBA00022741"/>
    </source>
</evidence>
<evidence type="ECO:0000256" key="8">
    <source>
        <dbReference type="ARBA" id="ARBA00048679"/>
    </source>
</evidence>
<dbReference type="InterPro" id="IPR000719">
    <property type="entry name" value="Prot_kinase_dom"/>
</dbReference>
<keyword evidence="12" id="KW-1185">Reference proteome</keyword>
<evidence type="ECO:0000313" key="12">
    <source>
        <dbReference type="Proteomes" id="UP000319769"/>
    </source>
</evidence>
<evidence type="ECO:0000256" key="1">
    <source>
        <dbReference type="ARBA" id="ARBA00012513"/>
    </source>
</evidence>
<evidence type="ECO:0000313" key="11">
    <source>
        <dbReference type="EMBL" id="KAA9149619.1"/>
    </source>
</evidence>
<dbReference type="RefSeq" id="WP_144759003.1">
    <property type="nucleotide sequence ID" value="NZ_VMNW02000137.1"/>
</dbReference>
<dbReference type="Pfam" id="PF00069">
    <property type="entry name" value="Pkinase"/>
    <property type="match status" value="1"/>
</dbReference>
<feature type="region of interest" description="Disordered" evidence="9">
    <location>
        <begin position="28"/>
        <end position="80"/>
    </location>
</feature>
<dbReference type="PANTHER" id="PTHR24363">
    <property type="entry name" value="SERINE/THREONINE PROTEIN KINASE"/>
    <property type="match status" value="1"/>
</dbReference>
<evidence type="ECO:0000256" key="6">
    <source>
        <dbReference type="ARBA" id="ARBA00022840"/>
    </source>
</evidence>
<feature type="compositionally biased region" description="Low complexity" evidence="9">
    <location>
        <begin position="34"/>
        <end position="69"/>
    </location>
</feature>
<comment type="catalytic activity">
    <reaction evidence="7">
        <text>L-threonyl-[protein] + ATP = O-phospho-L-threonyl-[protein] + ADP + H(+)</text>
        <dbReference type="Rhea" id="RHEA:46608"/>
        <dbReference type="Rhea" id="RHEA-COMP:11060"/>
        <dbReference type="Rhea" id="RHEA-COMP:11605"/>
        <dbReference type="ChEBI" id="CHEBI:15378"/>
        <dbReference type="ChEBI" id="CHEBI:30013"/>
        <dbReference type="ChEBI" id="CHEBI:30616"/>
        <dbReference type="ChEBI" id="CHEBI:61977"/>
        <dbReference type="ChEBI" id="CHEBI:456216"/>
        <dbReference type="EC" id="2.7.11.1"/>
    </reaction>
</comment>
<name>A0A5N0UKX7_9PSEU</name>
<feature type="region of interest" description="Disordered" evidence="9">
    <location>
        <begin position="418"/>
        <end position="441"/>
    </location>
</feature>
<protein>
    <recommendedName>
        <fullName evidence="1">non-specific serine/threonine protein kinase</fullName>
        <ecNumber evidence="1">2.7.11.1</ecNumber>
    </recommendedName>
</protein>
<dbReference type="FunFam" id="1.10.510.10:FF:000306">
    <property type="entry name" value="Serine/threonine protein kinase"/>
    <property type="match status" value="1"/>
</dbReference>
<keyword evidence="3" id="KW-0808">Transferase</keyword>
<dbReference type="Pfam" id="PF16919">
    <property type="entry name" value="PknG_rubred"/>
    <property type="match status" value="1"/>
</dbReference>
<evidence type="ECO:0000256" key="7">
    <source>
        <dbReference type="ARBA" id="ARBA00047899"/>
    </source>
</evidence>
<dbReference type="Gene3D" id="3.30.200.20">
    <property type="entry name" value="Phosphorylase Kinase, domain 1"/>
    <property type="match status" value="1"/>
</dbReference>
<dbReference type="GO" id="GO:0005524">
    <property type="term" value="F:ATP binding"/>
    <property type="evidence" value="ECO:0007669"/>
    <property type="project" value="UniProtKB-KW"/>
</dbReference>
<dbReference type="Pfam" id="PF16918">
    <property type="entry name" value="PknG_TPR"/>
    <property type="match status" value="1"/>
</dbReference>
<comment type="caution">
    <text evidence="11">The sequence shown here is derived from an EMBL/GenBank/DDBJ whole genome shotgun (WGS) entry which is preliminary data.</text>
</comment>
<evidence type="ECO:0000256" key="3">
    <source>
        <dbReference type="ARBA" id="ARBA00022679"/>
    </source>
</evidence>
<organism evidence="11 12">
    <name type="scientific">Amycolatopsis acidicola</name>
    <dbReference type="NCBI Taxonomy" id="2596893"/>
    <lineage>
        <taxon>Bacteria</taxon>
        <taxon>Bacillati</taxon>
        <taxon>Actinomycetota</taxon>
        <taxon>Actinomycetes</taxon>
        <taxon>Pseudonocardiales</taxon>
        <taxon>Pseudonocardiaceae</taxon>
        <taxon>Amycolatopsis</taxon>
    </lineage>
</organism>
<keyword evidence="6" id="KW-0067">ATP-binding</keyword>
<comment type="catalytic activity">
    <reaction evidence="8">
        <text>L-seryl-[protein] + ATP = O-phospho-L-seryl-[protein] + ADP + H(+)</text>
        <dbReference type="Rhea" id="RHEA:17989"/>
        <dbReference type="Rhea" id="RHEA-COMP:9863"/>
        <dbReference type="Rhea" id="RHEA-COMP:11604"/>
        <dbReference type="ChEBI" id="CHEBI:15378"/>
        <dbReference type="ChEBI" id="CHEBI:29999"/>
        <dbReference type="ChEBI" id="CHEBI:30616"/>
        <dbReference type="ChEBI" id="CHEBI:83421"/>
        <dbReference type="ChEBI" id="CHEBI:456216"/>
        <dbReference type="EC" id="2.7.11.1"/>
    </reaction>
</comment>
<sequence length="739" mass="80452">MSACPRGSCGGEIDEDGFCDTCGLEATSSRTSVGAPSSRTSAPSSRTGTWSWTSPTSVSWSTPSSPGSRPSRRSTRVSSQNLLGRGVVEVPAVPRRDPREAVLKDPQVPESKRFCSACTAKVGRGHDGKPGRVEGFCPRCGHRFSFTPKLVPGEMVHDQYEVAGCLAHGGLGWIYLAVDHKVADRWVVLKGLLDTGDADAMAAAVAEKRFLAQMEHPSVVRIYNFVEHRDTGYIVMEYVGGTSLKDMIKARREQEDPAACLPLTQAIAYGLEILPALGYLHGNGLVYCDFKPDNAIQVEDQLKLIDLGAVRHADDQHSAIYGTTGYQAPEVGKELPSPLSDIYTVGRSLAVMTFPFDFHTAYRTSLPTPDEVPLLAEHESFYRLLLRATNRDPVLRFSSAEEMREQLEGVFREVAAAQDGQPRPGASTEFTPERRTFGVRGTPTGEEVAAALPVPRVDLADPGAAVLAGLAETDAAALARDLAGSQVRSIEIQLRLARAQIELRQFAEARATLNKAKVGPGDWRAEWHRGLAALAEGRPHQARQAFESVFDLVPGEPAVKLAIAACAELGGDLAEADRYHRTVWRTDRAFISAAFGLARSLLGRDGRAEAVDVLESVPETSSHYLAAQLAAIQSRTGIGRAAGLSEEDLVTAGDRLARLELDEARRAHAARDLLESALDWVRGGPDGSSRKVLGCRLEEDELRRGLEKWYLRLARQAGTRREKISLVDHANRVRPRTWF</sequence>
<keyword evidence="5 11" id="KW-0418">Kinase</keyword>
<dbReference type="InterPro" id="IPR031636">
    <property type="entry name" value="PknG_TPR"/>
</dbReference>
<proteinExistence type="predicted"/>
<reference evidence="11" key="1">
    <citation type="submission" date="2019-09" db="EMBL/GenBank/DDBJ databases">
        <authorList>
            <person name="Teo W.F.A."/>
            <person name="Duangmal K."/>
        </authorList>
    </citation>
    <scope>NUCLEOTIDE SEQUENCE [LARGE SCALE GENOMIC DNA]</scope>
    <source>
        <strain evidence="11">K81G1</strain>
    </source>
</reference>
<dbReference type="InterPro" id="IPR031634">
    <property type="entry name" value="PknG_rubred"/>
</dbReference>
<keyword evidence="4" id="KW-0547">Nucleotide-binding</keyword>
<dbReference type="EC" id="2.7.11.1" evidence="1"/>
<evidence type="ECO:0000259" key="10">
    <source>
        <dbReference type="PROSITE" id="PS50011"/>
    </source>
</evidence>
<dbReference type="AlphaFoldDB" id="A0A5N0UKX7"/>
<feature type="domain" description="Protein kinase" evidence="10">
    <location>
        <begin position="160"/>
        <end position="411"/>
    </location>
</feature>
<dbReference type="EMBL" id="VMNW02000137">
    <property type="protein sequence ID" value="KAA9149619.1"/>
    <property type="molecule type" value="Genomic_DNA"/>
</dbReference>
<dbReference type="InterPro" id="IPR011990">
    <property type="entry name" value="TPR-like_helical_dom_sf"/>
</dbReference>
<evidence type="ECO:0000256" key="5">
    <source>
        <dbReference type="ARBA" id="ARBA00022777"/>
    </source>
</evidence>
<dbReference type="Proteomes" id="UP000319769">
    <property type="component" value="Unassembled WGS sequence"/>
</dbReference>
<evidence type="ECO:0000256" key="9">
    <source>
        <dbReference type="SAM" id="MobiDB-lite"/>
    </source>
</evidence>
<dbReference type="SUPFAM" id="SSF56112">
    <property type="entry name" value="Protein kinase-like (PK-like)"/>
    <property type="match status" value="1"/>
</dbReference>